<dbReference type="eggNOG" id="ENOG502TN4T">
    <property type="taxonomic scope" value="Eukaryota"/>
</dbReference>
<keyword evidence="2" id="KW-0863">Zinc-finger</keyword>
<dbReference type="OMA" id="ENSIDKH"/>
<keyword evidence="6" id="KW-1185">Reference proteome</keyword>
<dbReference type="Gene3D" id="3.30.160.60">
    <property type="entry name" value="Classic Zinc Finger"/>
    <property type="match status" value="1"/>
</dbReference>
<dbReference type="GeneID" id="5477798"/>
<reference evidence="6" key="2">
    <citation type="journal article" date="2020" name="Data Brief">
        <title>Transcriptome dataset of Babesia bovis life stages within vertebrate and invertebrate hosts.</title>
        <authorList>
            <person name="Ueti M.W."/>
            <person name="Johnson W.C."/>
            <person name="Kappmeyer L.S."/>
            <person name="Herndon D.R."/>
            <person name="Mousel M.R."/>
            <person name="Reif K.E."/>
            <person name="Taus N.S."/>
            <person name="Ifeonu O.O."/>
            <person name="Silva J.C."/>
            <person name="Suarez C.E."/>
            <person name="Brayton K.A."/>
        </authorList>
    </citation>
    <scope>NUCLEOTIDE SEQUENCE [LARGE SCALE GENOMIC DNA]</scope>
</reference>
<dbReference type="SUPFAM" id="SSF57667">
    <property type="entry name" value="beta-beta-alpha zinc fingers"/>
    <property type="match status" value="1"/>
</dbReference>
<evidence type="ECO:0000256" key="2">
    <source>
        <dbReference type="ARBA" id="ARBA00022771"/>
    </source>
</evidence>
<dbReference type="InParanoid" id="A7ASU5"/>
<dbReference type="Proteomes" id="UP000002173">
    <property type="component" value="Unassembled WGS sequence"/>
</dbReference>
<gene>
    <name evidence="5" type="ORF">BBOV_II000460</name>
</gene>
<dbReference type="AlphaFoldDB" id="A7ASU5"/>
<dbReference type="RefSeq" id="XP_001609574.1">
    <property type="nucleotide sequence ID" value="XM_001609524.1"/>
</dbReference>
<evidence type="ECO:0000256" key="1">
    <source>
        <dbReference type="ARBA" id="ARBA00022723"/>
    </source>
</evidence>
<sequence length="133" mass="15205">MFKRAYLYACTAPTPNADVNEEGDVTPTTLDSETETKNISKRGIVDEQISVQKIDDESHERKTFITFAPKGKVAMCKACKGKTMLNENSIDKHLNSKAHKRKVKMFAKDTEDADKTRKEFLKRMESVENRMML</sequence>
<comment type="caution">
    <text evidence="5">The sequence shown here is derived from an EMBL/GenBank/DDBJ whole genome shotgun (WGS) entry which is preliminary data.</text>
</comment>
<dbReference type="InterPro" id="IPR036236">
    <property type="entry name" value="Znf_C2H2_sf"/>
</dbReference>
<dbReference type="KEGG" id="bbo:BBOV_II000460"/>
<protein>
    <recommendedName>
        <fullName evidence="4">Zinc finger double-stranded RNA binding domain-containing protein</fullName>
    </recommendedName>
</protein>
<evidence type="ECO:0000256" key="3">
    <source>
        <dbReference type="ARBA" id="ARBA00022833"/>
    </source>
</evidence>
<evidence type="ECO:0000313" key="6">
    <source>
        <dbReference type="Proteomes" id="UP000002173"/>
    </source>
</evidence>
<dbReference type="InterPro" id="IPR022755">
    <property type="entry name" value="Znf_C2H2_jaz"/>
</dbReference>
<accession>A7ASU5</accession>
<evidence type="ECO:0000313" key="5">
    <source>
        <dbReference type="EMBL" id="EDO06006.1"/>
    </source>
</evidence>
<reference evidence="6" key="3">
    <citation type="journal article" date="2021" name="Int. J. Parasitol.">
        <title>Comparative analysis of gene expression between Babesia bovis blood stages and kinetes allowed by improved genome annotation.</title>
        <authorList>
            <person name="Ueti M.W."/>
            <person name="Johnson W.C."/>
            <person name="Kappmeyer L.S."/>
            <person name="Herndon D.R."/>
            <person name="Mousel M.R."/>
            <person name="Reif K.E."/>
            <person name="Taus N.S."/>
            <person name="Ifeonu O.O."/>
            <person name="Silva J.C."/>
            <person name="Suarez C.E."/>
            <person name="Brayton K.A."/>
        </authorList>
    </citation>
    <scope>NUCLEOTIDE SEQUENCE [LARGE SCALE GENOMIC DNA]</scope>
</reference>
<name>A7ASU5_BABBO</name>
<keyword evidence="1" id="KW-0479">Metal-binding</keyword>
<feature type="domain" description="Zinc finger double-stranded RNA binding" evidence="4">
    <location>
        <begin position="75"/>
        <end position="100"/>
    </location>
</feature>
<dbReference type="VEuPathDB" id="PiroplasmaDB:BBOV_II000460"/>
<dbReference type="GO" id="GO:0008270">
    <property type="term" value="F:zinc ion binding"/>
    <property type="evidence" value="ECO:0007669"/>
    <property type="project" value="UniProtKB-KW"/>
</dbReference>
<evidence type="ECO:0000259" key="4">
    <source>
        <dbReference type="Pfam" id="PF12171"/>
    </source>
</evidence>
<dbReference type="EMBL" id="AAXT01000003">
    <property type="protein sequence ID" value="EDO06006.1"/>
    <property type="molecule type" value="Genomic_DNA"/>
</dbReference>
<organism evidence="5 6">
    <name type="scientific">Babesia bovis</name>
    <dbReference type="NCBI Taxonomy" id="5865"/>
    <lineage>
        <taxon>Eukaryota</taxon>
        <taxon>Sar</taxon>
        <taxon>Alveolata</taxon>
        <taxon>Apicomplexa</taxon>
        <taxon>Aconoidasida</taxon>
        <taxon>Piroplasmida</taxon>
        <taxon>Babesiidae</taxon>
        <taxon>Babesia</taxon>
    </lineage>
</organism>
<proteinExistence type="predicted"/>
<reference evidence="5 6" key="1">
    <citation type="journal article" date="2007" name="PLoS Pathog.">
        <title>Genome sequence of Babesia bovis and comparative analysis of apicomplexan hemoprotozoa.</title>
        <authorList>
            <person name="Brayton K.A."/>
            <person name="Lau A.O.T."/>
            <person name="Herndon D.R."/>
            <person name="Hannick L."/>
            <person name="Kappmeyer L.S."/>
            <person name="Berens S.J."/>
            <person name="Bidwell S.L."/>
            <person name="Brown W.C."/>
            <person name="Crabtree J."/>
            <person name="Fadrosh D."/>
            <person name="Feldblum T."/>
            <person name="Forberger H.A."/>
            <person name="Haas B.J."/>
            <person name="Howell J.M."/>
            <person name="Khouri H."/>
            <person name="Koo H."/>
            <person name="Mann D.J."/>
            <person name="Norimine J."/>
            <person name="Paulsen I.T."/>
            <person name="Radune D."/>
            <person name="Ren Q."/>
            <person name="Smith R.K. Jr."/>
            <person name="Suarez C.E."/>
            <person name="White O."/>
            <person name="Wortman J.R."/>
            <person name="Knowles D.P. Jr."/>
            <person name="McElwain T.F."/>
            <person name="Nene V.M."/>
        </authorList>
    </citation>
    <scope>NUCLEOTIDE SEQUENCE [LARGE SCALE GENOMIC DNA]</scope>
    <source>
        <strain evidence="5">T2Bo</strain>
    </source>
</reference>
<dbReference type="Pfam" id="PF12171">
    <property type="entry name" value="zf-C2H2_jaz"/>
    <property type="match status" value="1"/>
</dbReference>
<keyword evidence="3" id="KW-0862">Zinc</keyword>